<feature type="coiled-coil region" evidence="1">
    <location>
        <begin position="122"/>
        <end position="205"/>
    </location>
</feature>
<feature type="coiled-coil region" evidence="1">
    <location>
        <begin position="479"/>
        <end position="548"/>
    </location>
</feature>
<dbReference type="AlphaFoldDB" id="A0A9J7J1C4"/>
<dbReference type="RefSeq" id="XP_022830870.1">
    <property type="nucleotide sequence ID" value="XM_022975102.1"/>
</dbReference>
<dbReference type="Proteomes" id="UP000301870">
    <property type="component" value="Chromosome 29"/>
</dbReference>
<feature type="coiled-coil region" evidence="1">
    <location>
        <begin position="573"/>
        <end position="600"/>
    </location>
</feature>
<dbReference type="GeneID" id="111359523"/>
<feature type="coiled-coil region" evidence="1">
    <location>
        <begin position="650"/>
        <end position="737"/>
    </location>
</feature>
<evidence type="ECO:0000256" key="1">
    <source>
        <dbReference type="SAM" id="Coils"/>
    </source>
</evidence>
<feature type="coiled-coil region" evidence="1">
    <location>
        <begin position="786"/>
        <end position="813"/>
    </location>
</feature>
<keyword evidence="2" id="KW-1185">Reference proteome</keyword>
<accession>A0A9J7J1C4</accession>
<feature type="coiled-coil region" evidence="1">
    <location>
        <begin position="283"/>
        <end position="317"/>
    </location>
</feature>
<dbReference type="KEGG" id="sliu:111359523"/>
<dbReference type="GO" id="GO:0005737">
    <property type="term" value="C:cytoplasm"/>
    <property type="evidence" value="ECO:0007669"/>
    <property type="project" value="TreeGrafter"/>
</dbReference>
<organism evidence="2 3">
    <name type="scientific">Spodoptera litura</name>
    <name type="common">Asian cotton leafworm</name>
    <dbReference type="NCBI Taxonomy" id="69820"/>
    <lineage>
        <taxon>Eukaryota</taxon>
        <taxon>Metazoa</taxon>
        <taxon>Ecdysozoa</taxon>
        <taxon>Arthropoda</taxon>
        <taxon>Hexapoda</taxon>
        <taxon>Insecta</taxon>
        <taxon>Pterygota</taxon>
        <taxon>Neoptera</taxon>
        <taxon>Endopterygota</taxon>
        <taxon>Lepidoptera</taxon>
        <taxon>Glossata</taxon>
        <taxon>Ditrysia</taxon>
        <taxon>Noctuoidea</taxon>
        <taxon>Noctuidae</taxon>
        <taxon>Amphipyrinae</taxon>
        <taxon>Spodoptera</taxon>
    </lineage>
</organism>
<name>A0A9J7J1C4_SPOLT</name>
<evidence type="ECO:0000313" key="3">
    <source>
        <dbReference type="RefSeq" id="XP_022830870.1"/>
    </source>
</evidence>
<feature type="coiled-coil region" evidence="1">
    <location>
        <begin position="852"/>
        <end position="907"/>
    </location>
</feature>
<dbReference type="InterPro" id="IPR037386">
    <property type="entry name" value="CCDC40"/>
</dbReference>
<protein>
    <submittedName>
        <fullName evidence="3">Coiled-coil domain-containing protein 40 isoform X1</fullName>
    </submittedName>
</protein>
<sequence>MSAKSDSMPCVCTEESTTEESLVSLHCECPRDEHDIVIHEETCLLFRSEKITFYRDPTCECDPATAGTEDCPCCGCPIDQCRCNMVSREAYDEWRSNRGIDAMPAVLEATHPLMQKFQETLKQFLIKENALAEEQILNLREELKQQKQEYDKDLEAIYKSDHDTNSQRILIEEYEASLAQRTLEREAAEKRAREAQEAHKKVKAKLDEDIIRERETTEEMEALNALCQQLESWRNETDSDLTVSQRMSDKMRAEKRAIAAEKRRLDMFLFGLSNEVWKLESKLEMFKKQLEIKNSEMEKVNDRVTAYAAELEDLELDKRRLVSLWNSVIVNITQRDKVYDSVRDDYQTLQDNYRTLINSLDITKKVVMEEMNKGKEIALNKDKLIYDIEHATKIHDTEYAKRQNLETLIQELTESIEMTERDQEMIKSENQTMRNILKSTEKELDRRVEYKLKMENEILLNLQECLLNDKAVESMANGIRKMREVARKQEISLMSMENQHARILLEIEIMRNRQAKNAAVLQETEALMKQKEQEIDLLQAEYDTKLSVLTRKQREQDIVTKKFIALKEIFDMKSPQERRIEGLEKQIKCLRERTEVMQHEWLRQQGHVVKLADQHHVMVTDINLISKQIQICEQKIMRIQAESDTVVADRNRVERSLRTLRGRLEVLERTRKDATERNEHAQRSNVAISHEYAANLKDAETEIIQLEDEIEQLDKEKMNLTQELDRVQREALIWQRKVGTTINDRQLLYFHGGYSFFILYIFHFQGILAVELKKSMTAAKSLSGEIGQMRAEIHRMEVRREQLRRTSEKLADDLALFVTRRDTAMEKTRAAAAVEKSHGGSNTSQSTYHHKLRLAKADVNRVTKEISDAKAQMEQLMKDQERLDRELAEANAKNSQMEERVAEIIKETMATERNKHWLLERVVRAQRFGTELATAIKRQSVRCKKPKDQVLGDHAQARKLNERLRYIVGVLENEYPHLEDKLECIFNTLNIFSPGGSPGLAASDTCSYIDRGFVMTDQDILDAAKEKIGILPEEQGNQLEELQEQT</sequence>
<dbReference type="OrthoDB" id="188741at2759"/>
<proteinExistence type="predicted"/>
<keyword evidence="1" id="KW-0175">Coiled coil</keyword>
<dbReference type="PANTHER" id="PTHR16275">
    <property type="entry name" value="COILED-COIL DOMAIN-CONTAINING PROTEIN 40"/>
    <property type="match status" value="1"/>
</dbReference>
<evidence type="ECO:0000313" key="2">
    <source>
        <dbReference type="Proteomes" id="UP000301870"/>
    </source>
</evidence>
<dbReference type="GO" id="GO:0035082">
    <property type="term" value="P:axoneme assembly"/>
    <property type="evidence" value="ECO:0007669"/>
    <property type="project" value="InterPro"/>
</dbReference>
<reference evidence="3" key="1">
    <citation type="submission" date="2025-08" db="UniProtKB">
        <authorList>
            <consortium name="RefSeq"/>
        </authorList>
    </citation>
    <scope>IDENTIFICATION</scope>
    <source>
        <strain evidence="3">Ishihara</strain>
        <tissue evidence="3">Whole body</tissue>
    </source>
</reference>
<dbReference type="PANTHER" id="PTHR16275:SF8">
    <property type="entry name" value="COILED-COIL DOMAIN-CONTAINING PROTEIN 40"/>
    <property type="match status" value="1"/>
</dbReference>
<gene>
    <name evidence="3" type="primary">LOC111359523</name>
</gene>
<feature type="coiled-coil region" evidence="1">
    <location>
        <begin position="402"/>
        <end position="429"/>
    </location>
</feature>